<evidence type="ECO:0000259" key="16">
    <source>
        <dbReference type="Pfam" id="PF00593"/>
    </source>
</evidence>
<dbReference type="GO" id="GO:0009279">
    <property type="term" value="C:cell outer membrane"/>
    <property type="evidence" value="ECO:0007669"/>
    <property type="project" value="UniProtKB-SubCell"/>
</dbReference>
<dbReference type="PANTHER" id="PTHR32552">
    <property type="entry name" value="FERRICHROME IRON RECEPTOR-RELATED"/>
    <property type="match status" value="1"/>
</dbReference>
<dbReference type="Pfam" id="PF07715">
    <property type="entry name" value="Plug"/>
    <property type="match status" value="1"/>
</dbReference>
<dbReference type="InterPro" id="IPR012910">
    <property type="entry name" value="Plug_dom"/>
</dbReference>
<dbReference type="InterPro" id="IPR039426">
    <property type="entry name" value="TonB-dep_rcpt-like"/>
</dbReference>
<dbReference type="PANTHER" id="PTHR32552:SF81">
    <property type="entry name" value="TONB-DEPENDENT OUTER MEMBRANE RECEPTOR"/>
    <property type="match status" value="1"/>
</dbReference>
<organism evidence="18 19">
    <name type="scientific">Alteromonas macleodii</name>
    <name type="common">Pseudoalteromonas macleodii</name>
    <dbReference type="NCBI Taxonomy" id="28108"/>
    <lineage>
        <taxon>Bacteria</taxon>
        <taxon>Pseudomonadati</taxon>
        <taxon>Pseudomonadota</taxon>
        <taxon>Gammaproteobacteria</taxon>
        <taxon>Alteromonadales</taxon>
        <taxon>Alteromonadaceae</taxon>
        <taxon>Alteromonas/Salinimonas group</taxon>
        <taxon>Alteromonas</taxon>
    </lineage>
</organism>
<dbReference type="AlphaFoldDB" id="A0A6T9Y7V3"/>
<evidence type="ECO:0000256" key="10">
    <source>
        <dbReference type="ARBA" id="ARBA00023136"/>
    </source>
</evidence>
<dbReference type="EMBL" id="LR812090">
    <property type="protein sequence ID" value="CAB9495410.1"/>
    <property type="molecule type" value="Genomic_DNA"/>
</dbReference>
<keyword evidence="10 12" id="KW-0472">Membrane</keyword>
<evidence type="ECO:0000256" key="8">
    <source>
        <dbReference type="ARBA" id="ARBA00023065"/>
    </source>
</evidence>
<protein>
    <submittedName>
        <fullName evidence="18">Outer membrane receptor for ferrienterochelin and colicins</fullName>
    </submittedName>
</protein>
<evidence type="ECO:0000256" key="11">
    <source>
        <dbReference type="ARBA" id="ARBA00023237"/>
    </source>
</evidence>
<dbReference type="CDD" id="cd01347">
    <property type="entry name" value="ligand_gated_channel"/>
    <property type="match status" value="1"/>
</dbReference>
<keyword evidence="8" id="KW-0406">Ion transport</keyword>
<gene>
    <name evidence="18" type="ORF">ALFOR1_50095</name>
</gene>
<dbReference type="Gene3D" id="2.40.170.20">
    <property type="entry name" value="TonB-dependent receptor, beta-barrel domain"/>
    <property type="match status" value="1"/>
</dbReference>
<keyword evidence="9 14" id="KW-0798">TonB box</keyword>
<evidence type="ECO:0000256" key="5">
    <source>
        <dbReference type="ARBA" id="ARBA00022692"/>
    </source>
</evidence>
<feature type="chain" id="PRO_5029759639" evidence="15">
    <location>
        <begin position="26"/>
        <end position="681"/>
    </location>
</feature>
<dbReference type="InterPro" id="IPR010917">
    <property type="entry name" value="TonB_rcpt_CS"/>
</dbReference>
<dbReference type="InterPro" id="IPR000531">
    <property type="entry name" value="Beta-barrel_TonB"/>
</dbReference>
<dbReference type="PROSITE" id="PS52016">
    <property type="entry name" value="TONB_DEPENDENT_REC_3"/>
    <property type="match status" value="1"/>
</dbReference>
<accession>A0A6T9Y7V3</accession>
<evidence type="ECO:0000256" key="2">
    <source>
        <dbReference type="ARBA" id="ARBA00022448"/>
    </source>
</evidence>
<feature type="short sequence motif" description="TonB C-terminal box" evidence="13">
    <location>
        <begin position="664"/>
        <end position="681"/>
    </location>
</feature>
<keyword evidence="18" id="KW-0675">Receptor</keyword>
<dbReference type="InterPro" id="IPR036942">
    <property type="entry name" value="Beta-barrel_TonB_sf"/>
</dbReference>
<evidence type="ECO:0000313" key="19">
    <source>
        <dbReference type="Proteomes" id="UP000509458"/>
    </source>
</evidence>
<keyword evidence="5 12" id="KW-0812">Transmembrane</keyword>
<keyword evidence="6 15" id="KW-0732">Signal</keyword>
<evidence type="ECO:0000256" key="3">
    <source>
        <dbReference type="ARBA" id="ARBA00022452"/>
    </source>
</evidence>
<comment type="subcellular location">
    <subcellularLocation>
        <location evidence="1 12">Cell outer membrane</location>
        <topology evidence="1 12">Multi-pass membrane protein</topology>
    </subcellularLocation>
</comment>
<evidence type="ECO:0000256" key="12">
    <source>
        <dbReference type="PROSITE-ProRule" id="PRU01360"/>
    </source>
</evidence>
<feature type="domain" description="TonB-dependent receptor plug" evidence="17">
    <location>
        <begin position="52"/>
        <end position="163"/>
    </location>
</feature>
<comment type="similarity">
    <text evidence="12 14">Belongs to the TonB-dependent receptor family.</text>
</comment>
<keyword evidence="11 12" id="KW-0998">Cell outer membrane</keyword>
<sequence length="681" mass="75108">MRNAFPSSLSVIAMAISTVGFIANAQNIQAPDGSVEEIEKIVVLGEKANRTLKDSTSSISVLTADEINNTQYKSVSDALSEIANVVTLSGALPDIRGVSGNGGAGGFNSIAGGAKGRVSTLIDGLAQPFVADLSGDSGMWDLQQIEVFRGPQSTSNGRNSIAGSVFIKTNDPSFDWEGAARVGYRNKDQYIDTAGVISGPIIEDELAFRLSVQTLNADTITNGEGFETNPPDYDIDEIETQRVRAKLKWQPSDDLSFMLTHTYNNEEGDAGRIYYELENLDERNRIFFRDIETEISTTSLLTEYAINDNFSFDLILAYMDYQWGFDSYEASDEDEQTLVFDETNTTVDAKLNFAFSDGETTGFVGFYYFEREQDILSTGAFPYYGDDNSESIALYTEANFTLSDKLTLTAGGRLERESQDRHFVYDPIDDVYNEDTNIFLPKLTLTYDVDESTTLGISARKGYNAAGGALNFTAQEYYYYDEEEVYTYELSSRTSLSNNTFISANLFYNDYSGFQALSSTRFITNMPEVTTYGLEAELHTNLTDDLQLNAGIGLLNSEITDAGENYPDVDGNELNSAPSFNANVGAKYWLNETFNVGGSVRYIGEYFGDFSNTEERVAGDYTLVRLTAGYETDNWSVTAFVDNLFDETAIVTQEPVSARNPAGYAAIADPRNVGVSATYKF</sequence>
<feature type="signal peptide" evidence="15">
    <location>
        <begin position="1"/>
        <end position="25"/>
    </location>
</feature>
<evidence type="ECO:0000256" key="14">
    <source>
        <dbReference type="RuleBase" id="RU003357"/>
    </source>
</evidence>
<reference evidence="18 19" key="1">
    <citation type="submission" date="2020-06" db="EMBL/GenBank/DDBJ databases">
        <authorList>
            <person name="Duchaud E."/>
        </authorList>
    </citation>
    <scope>NUCLEOTIDE SEQUENCE [LARGE SCALE GENOMIC DNA]</scope>
    <source>
        <strain evidence="18">Alteromonas fortis</strain>
    </source>
</reference>
<evidence type="ECO:0000256" key="9">
    <source>
        <dbReference type="ARBA" id="ARBA00023077"/>
    </source>
</evidence>
<feature type="domain" description="TonB-dependent receptor-like beta-barrel" evidence="16">
    <location>
        <begin position="245"/>
        <end position="644"/>
    </location>
</feature>
<evidence type="ECO:0000313" key="18">
    <source>
        <dbReference type="EMBL" id="CAB9495410.1"/>
    </source>
</evidence>
<evidence type="ECO:0000256" key="7">
    <source>
        <dbReference type="ARBA" id="ARBA00023004"/>
    </source>
</evidence>
<keyword evidence="4" id="KW-0410">Iron transport</keyword>
<proteinExistence type="inferred from homology"/>
<evidence type="ECO:0000256" key="15">
    <source>
        <dbReference type="SAM" id="SignalP"/>
    </source>
</evidence>
<evidence type="ECO:0000256" key="4">
    <source>
        <dbReference type="ARBA" id="ARBA00022496"/>
    </source>
</evidence>
<evidence type="ECO:0000256" key="6">
    <source>
        <dbReference type="ARBA" id="ARBA00022729"/>
    </source>
</evidence>
<keyword evidence="3 12" id="KW-1134">Transmembrane beta strand</keyword>
<evidence type="ECO:0000259" key="17">
    <source>
        <dbReference type="Pfam" id="PF07715"/>
    </source>
</evidence>
<keyword evidence="2 12" id="KW-0813">Transport</keyword>
<name>A0A6T9Y7V3_ALTMA</name>
<dbReference type="PROSITE" id="PS01156">
    <property type="entry name" value="TONB_DEPENDENT_REC_2"/>
    <property type="match status" value="1"/>
</dbReference>
<dbReference type="Proteomes" id="UP000509458">
    <property type="component" value="Chromosome"/>
</dbReference>
<dbReference type="GO" id="GO:0006826">
    <property type="term" value="P:iron ion transport"/>
    <property type="evidence" value="ECO:0007669"/>
    <property type="project" value="UniProtKB-KW"/>
</dbReference>
<dbReference type="SUPFAM" id="SSF56935">
    <property type="entry name" value="Porins"/>
    <property type="match status" value="1"/>
</dbReference>
<keyword evidence="7" id="KW-0408">Iron</keyword>
<dbReference type="RefSeq" id="WP_179984623.1">
    <property type="nucleotide sequence ID" value="NZ_LR812090.1"/>
</dbReference>
<dbReference type="Pfam" id="PF00593">
    <property type="entry name" value="TonB_dep_Rec_b-barrel"/>
    <property type="match status" value="1"/>
</dbReference>
<evidence type="ECO:0000256" key="13">
    <source>
        <dbReference type="PROSITE-ProRule" id="PRU10144"/>
    </source>
</evidence>
<evidence type="ECO:0000256" key="1">
    <source>
        <dbReference type="ARBA" id="ARBA00004571"/>
    </source>
</evidence>